<dbReference type="EMBL" id="CAJNOR010006719">
    <property type="protein sequence ID" value="CAF1602037.1"/>
    <property type="molecule type" value="Genomic_DNA"/>
</dbReference>
<dbReference type="Proteomes" id="UP000663828">
    <property type="component" value="Unassembled WGS sequence"/>
</dbReference>
<gene>
    <name evidence="1" type="ORF">EDS130_LOCUS45798</name>
    <name evidence="2" type="ORF">XAT740_LOCUS47826</name>
</gene>
<reference evidence="1" key="1">
    <citation type="submission" date="2021-02" db="EMBL/GenBank/DDBJ databases">
        <authorList>
            <person name="Nowell W R."/>
        </authorList>
    </citation>
    <scope>NUCLEOTIDE SEQUENCE</scope>
</reference>
<accession>A0A815WPM2</accession>
<evidence type="ECO:0000313" key="2">
    <source>
        <dbReference type="EMBL" id="CAF1602037.1"/>
    </source>
</evidence>
<evidence type="ECO:0000313" key="1">
    <source>
        <dbReference type="EMBL" id="CAF1548033.1"/>
    </source>
</evidence>
<dbReference type="Proteomes" id="UP000663852">
    <property type="component" value="Unassembled WGS sequence"/>
</dbReference>
<evidence type="ECO:0000313" key="3">
    <source>
        <dbReference type="Proteomes" id="UP000663828"/>
    </source>
</evidence>
<proteinExistence type="predicted"/>
<name>A0A815WPM2_ADIRI</name>
<sequence>MSDFIPMKIKFISSFDILPNEILHIFDYLTSNDIIYSFIHCNQRLQNLLVIQKYHFNLPKTNLNFWKKILPLIGPQIQTLSINTYDLTISLDFFSNLTSIIISSQYFLLDEQLLSILNHPYFRQLHIFKIKNVILDDEETLLKTIFHINNKLQIFEYQPKKFHDIFTLIRYTSNLIYLNIRSEILDREFKEYTWNNIDEINLEEFHLTFTSRTNLEYSSTSLTTSLAQLFPVIQIFSSSLITLSLNFSNIYLIDQNNILTNGIELEKKLLEPLGKLQKFSFYVGISQCKDAQQILSTIRRLQDFLVRLNFHHFRNVRSNNDEFLKQNNRLWSKVTSLHLVSIDQIDFKHLLSLITFYGGFSSPNDSYDEIECVNNLQLDSVPTTTLVYSSINLSNTDR</sequence>
<evidence type="ECO:0000313" key="4">
    <source>
        <dbReference type="Proteomes" id="UP000663852"/>
    </source>
</evidence>
<dbReference type="OrthoDB" id="10005742at2759"/>
<dbReference type="AlphaFoldDB" id="A0A815WPM2"/>
<dbReference type="EMBL" id="CAJNOJ010001269">
    <property type="protein sequence ID" value="CAF1548033.1"/>
    <property type="molecule type" value="Genomic_DNA"/>
</dbReference>
<protein>
    <submittedName>
        <fullName evidence="1">Uncharacterized protein</fullName>
    </submittedName>
</protein>
<comment type="caution">
    <text evidence="1">The sequence shown here is derived from an EMBL/GenBank/DDBJ whole genome shotgun (WGS) entry which is preliminary data.</text>
</comment>
<keyword evidence="3" id="KW-1185">Reference proteome</keyword>
<organism evidence="1 4">
    <name type="scientific">Adineta ricciae</name>
    <name type="common">Rotifer</name>
    <dbReference type="NCBI Taxonomy" id="249248"/>
    <lineage>
        <taxon>Eukaryota</taxon>
        <taxon>Metazoa</taxon>
        <taxon>Spiralia</taxon>
        <taxon>Gnathifera</taxon>
        <taxon>Rotifera</taxon>
        <taxon>Eurotatoria</taxon>
        <taxon>Bdelloidea</taxon>
        <taxon>Adinetida</taxon>
        <taxon>Adinetidae</taxon>
        <taxon>Adineta</taxon>
    </lineage>
</organism>